<dbReference type="InterPro" id="IPR041633">
    <property type="entry name" value="Polbeta"/>
</dbReference>
<dbReference type="EMBL" id="PCUC01000077">
    <property type="protein sequence ID" value="PIQ06919.1"/>
    <property type="molecule type" value="Genomic_DNA"/>
</dbReference>
<comment type="caution">
    <text evidence="2">The sequence shown here is derived from an EMBL/GenBank/DDBJ whole genome shotgun (WGS) entry which is preliminary data.</text>
</comment>
<gene>
    <name evidence="2" type="ORF">COW72_01420</name>
</gene>
<dbReference type="Proteomes" id="UP000230778">
    <property type="component" value="Unassembled WGS sequence"/>
</dbReference>
<evidence type="ECO:0000313" key="2">
    <source>
        <dbReference type="EMBL" id="PIQ06919.1"/>
    </source>
</evidence>
<dbReference type="SUPFAM" id="SSF81301">
    <property type="entry name" value="Nucleotidyltransferase"/>
    <property type="match status" value="1"/>
</dbReference>
<dbReference type="InterPro" id="IPR052930">
    <property type="entry name" value="TA_antitoxin_MntA"/>
</dbReference>
<evidence type="ECO:0000313" key="3">
    <source>
        <dbReference type="Proteomes" id="UP000230778"/>
    </source>
</evidence>
<sequence length="145" mass="17329">MKIKFSQKQLNQFKKIGIETIYLFGSQAQGFAGPLSDVDIGVVLEKPEKYKDKTMDIYLKLYSIFVSVLPKKYLKHRFEMREHEFDIVFLQFAPISLQFSAIRDGKVLYEKDKEKRLQYEEYIIKRNADLNYFYDLSFKALLERM</sequence>
<dbReference type="NCBIfam" id="NF047752">
    <property type="entry name" value="MntA_antitoxin"/>
    <property type="match status" value="1"/>
</dbReference>
<reference evidence="2 3" key="1">
    <citation type="submission" date="2017-09" db="EMBL/GenBank/DDBJ databases">
        <title>Depth-based differentiation of microbial function through sediment-hosted aquifers and enrichment of novel symbionts in the deep terrestrial subsurface.</title>
        <authorList>
            <person name="Probst A.J."/>
            <person name="Ladd B."/>
            <person name="Jarett J.K."/>
            <person name="Geller-Mcgrath D.E."/>
            <person name="Sieber C.M."/>
            <person name="Emerson J.B."/>
            <person name="Anantharaman K."/>
            <person name="Thomas B.C."/>
            <person name="Malmstrom R."/>
            <person name="Stieglmeier M."/>
            <person name="Klingl A."/>
            <person name="Woyke T."/>
            <person name="Ryan C.M."/>
            <person name="Banfield J.F."/>
        </authorList>
    </citation>
    <scope>NUCLEOTIDE SEQUENCE [LARGE SCALE GENOMIC DNA]</scope>
    <source>
        <strain evidence="2">CG18_big_fil_WC_8_21_14_2_50_37_10</strain>
    </source>
</reference>
<dbReference type="PANTHER" id="PTHR43852">
    <property type="entry name" value="NUCLEOTIDYLTRANSFERASE"/>
    <property type="match status" value="1"/>
</dbReference>
<dbReference type="Gene3D" id="3.30.460.10">
    <property type="entry name" value="Beta Polymerase, domain 2"/>
    <property type="match status" value="1"/>
</dbReference>
<name>A0A2H0FK10_9BACT</name>
<dbReference type="InterPro" id="IPR043519">
    <property type="entry name" value="NT_sf"/>
</dbReference>
<protein>
    <recommendedName>
        <fullName evidence="1">Polymerase beta nucleotidyltransferase domain-containing protein</fullName>
    </recommendedName>
</protein>
<dbReference type="CDD" id="cd05403">
    <property type="entry name" value="NT_KNTase_like"/>
    <property type="match status" value="1"/>
</dbReference>
<accession>A0A2H0FK10</accession>
<evidence type="ECO:0000259" key="1">
    <source>
        <dbReference type="Pfam" id="PF18765"/>
    </source>
</evidence>
<dbReference type="Pfam" id="PF18765">
    <property type="entry name" value="Polbeta"/>
    <property type="match status" value="1"/>
</dbReference>
<dbReference type="AlphaFoldDB" id="A0A2H0FK10"/>
<dbReference type="PANTHER" id="PTHR43852:SF4">
    <property type="entry name" value="NUCLEOTIDYLTRANSFERASE"/>
    <property type="match status" value="1"/>
</dbReference>
<proteinExistence type="predicted"/>
<organism evidence="2 3">
    <name type="scientific">Candidatus Nealsonbacteria bacterium CG18_big_fil_WC_8_21_14_2_50_37_10</name>
    <dbReference type="NCBI Taxonomy" id="1974717"/>
    <lineage>
        <taxon>Bacteria</taxon>
        <taxon>Candidatus Nealsoniibacteriota</taxon>
    </lineage>
</organism>
<feature type="domain" description="Polymerase beta nucleotidyltransferase" evidence="1">
    <location>
        <begin position="16"/>
        <end position="114"/>
    </location>
</feature>